<name>A0A3B0KU16_DROGU</name>
<organism evidence="1 2">
    <name type="scientific">Drosophila guanche</name>
    <name type="common">Fruit fly</name>
    <dbReference type="NCBI Taxonomy" id="7266"/>
    <lineage>
        <taxon>Eukaryota</taxon>
        <taxon>Metazoa</taxon>
        <taxon>Ecdysozoa</taxon>
        <taxon>Arthropoda</taxon>
        <taxon>Hexapoda</taxon>
        <taxon>Insecta</taxon>
        <taxon>Pterygota</taxon>
        <taxon>Neoptera</taxon>
        <taxon>Endopterygota</taxon>
        <taxon>Diptera</taxon>
        <taxon>Brachycera</taxon>
        <taxon>Muscomorpha</taxon>
        <taxon>Ephydroidea</taxon>
        <taxon>Drosophilidae</taxon>
        <taxon>Drosophila</taxon>
        <taxon>Sophophora</taxon>
    </lineage>
</organism>
<sequence>IFNNSSKILFTTIMIIGTLITVTSNSWLGAWMGLEI</sequence>
<dbReference type="STRING" id="7266.A0A3B0KU16"/>
<dbReference type="AlphaFoldDB" id="A0A3B0KU16"/>
<dbReference type="EMBL" id="LS398100">
    <property type="protein sequence ID" value="SPP90481.1"/>
    <property type="molecule type" value="Genomic_DNA"/>
</dbReference>
<evidence type="ECO:0000313" key="2">
    <source>
        <dbReference type="Proteomes" id="UP000268350"/>
    </source>
</evidence>
<geneLocation type="mitochondrion" evidence="1"/>
<keyword evidence="2" id="KW-1185">Reference proteome</keyword>
<evidence type="ECO:0000313" key="1">
    <source>
        <dbReference type="EMBL" id="SPP90481.1"/>
    </source>
</evidence>
<reference evidence="2" key="1">
    <citation type="submission" date="2018-01" db="EMBL/GenBank/DDBJ databases">
        <authorList>
            <person name="Alioto T."/>
            <person name="Alioto T."/>
        </authorList>
    </citation>
    <scope>NUCLEOTIDE SEQUENCE [LARGE SCALE GENOMIC DNA]</scope>
</reference>
<accession>A0A3B0KU16</accession>
<proteinExistence type="predicted"/>
<dbReference type="Proteomes" id="UP000268350">
    <property type="component" value="Mitochondrion M"/>
</dbReference>
<gene>
    <name evidence="1" type="ORF">DGUA_6M28</name>
</gene>
<keyword evidence="1" id="KW-0496">Mitochondrion</keyword>
<feature type="non-terminal residue" evidence="1">
    <location>
        <position position="36"/>
    </location>
</feature>
<protein>
    <submittedName>
        <fullName evidence="1">Nad2-1</fullName>
    </submittedName>
</protein>
<feature type="non-terminal residue" evidence="1">
    <location>
        <position position="1"/>
    </location>
</feature>